<dbReference type="OrthoDB" id="5326451at2759"/>
<organism evidence="2 3">
    <name type="scientific">Dactylellina haptotyla (strain CBS 200.50)</name>
    <name type="common">Nematode-trapping fungus</name>
    <name type="synonym">Monacrosporium haptotylum</name>
    <dbReference type="NCBI Taxonomy" id="1284197"/>
    <lineage>
        <taxon>Eukaryota</taxon>
        <taxon>Fungi</taxon>
        <taxon>Dikarya</taxon>
        <taxon>Ascomycota</taxon>
        <taxon>Pezizomycotina</taxon>
        <taxon>Orbiliomycetes</taxon>
        <taxon>Orbiliales</taxon>
        <taxon>Orbiliaceae</taxon>
        <taxon>Dactylellina</taxon>
    </lineage>
</organism>
<dbReference type="InterPro" id="IPR001810">
    <property type="entry name" value="F-box_dom"/>
</dbReference>
<sequence length="251" mass="28485">MGLRKFFQSASSLKFKTKKPKAPLINAILVKLPPEIHIEILSYLSLFDQGAASQVCGLWRSIILRSGERFRYSQNGPLTFHKLLTDPGWRGCIIHQGAVLSWSFLGDDESVESHTWRHKNARKVNVFTSGFLNEPAIAPSSHIESLPCSLRVIGSCVTADVRKPIKWKPTEGDTVMHFVLYVVQETYHMVTMYNREESLPPVLRHNLLFSFSETDGELVANIDLCYPELLGIHDRDMEVWRISLTPASLLH</sequence>
<feature type="domain" description="F-box" evidence="1">
    <location>
        <begin position="26"/>
        <end position="73"/>
    </location>
</feature>
<reference evidence="3" key="2">
    <citation type="submission" date="2013-04" db="EMBL/GenBank/DDBJ databases">
        <title>Genomic mechanisms accounting for the adaptation to parasitism in nematode-trapping fungi.</title>
        <authorList>
            <person name="Ahren D.G."/>
        </authorList>
    </citation>
    <scope>NUCLEOTIDE SEQUENCE [LARGE SCALE GENOMIC DNA]</scope>
    <source>
        <strain evidence="3">CBS 200.50</strain>
    </source>
</reference>
<comment type="caution">
    <text evidence="2">The sequence shown here is derived from an EMBL/GenBank/DDBJ whole genome shotgun (WGS) entry which is preliminary data.</text>
</comment>
<protein>
    <recommendedName>
        <fullName evidence="1">F-box domain-containing protein</fullName>
    </recommendedName>
</protein>
<dbReference type="HOGENOM" id="CLU_1107083_0_0_1"/>
<gene>
    <name evidence="2" type="ORF">H072_10192</name>
</gene>
<reference evidence="2 3" key="1">
    <citation type="journal article" date="2013" name="PLoS Genet.">
        <title>Genomic mechanisms accounting for the adaptation to parasitism in nematode-trapping fungi.</title>
        <authorList>
            <person name="Meerupati T."/>
            <person name="Andersson K.M."/>
            <person name="Friman E."/>
            <person name="Kumar D."/>
            <person name="Tunlid A."/>
            <person name="Ahren D."/>
        </authorList>
    </citation>
    <scope>NUCLEOTIDE SEQUENCE [LARGE SCALE GENOMIC DNA]</scope>
    <source>
        <strain evidence="2 3">CBS 200.50</strain>
    </source>
</reference>
<evidence type="ECO:0000313" key="2">
    <source>
        <dbReference type="EMBL" id="EPS36303.1"/>
    </source>
</evidence>
<accession>S8BAZ4</accession>
<name>S8BAZ4_DACHA</name>
<dbReference type="Pfam" id="PF12937">
    <property type="entry name" value="F-box-like"/>
    <property type="match status" value="1"/>
</dbReference>
<proteinExistence type="predicted"/>
<dbReference type="AlphaFoldDB" id="S8BAZ4"/>
<dbReference type="EMBL" id="AQGS01000935">
    <property type="protein sequence ID" value="EPS36303.1"/>
    <property type="molecule type" value="Genomic_DNA"/>
</dbReference>
<dbReference type="Gene3D" id="1.20.1280.50">
    <property type="match status" value="1"/>
</dbReference>
<dbReference type="Proteomes" id="UP000015100">
    <property type="component" value="Unassembled WGS sequence"/>
</dbReference>
<dbReference type="SUPFAM" id="SSF81383">
    <property type="entry name" value="F-box domain"/>
    <property type="match status" value="1"/>
</dbReference>
<evidence type="ECO:0000313" key="3">
    <source>
        <dbReference type="Proteomes" id="UP000015100"/>
    </source>
</evidence>
<dbReference type="PROSITE" id="PS50181">
    <property type="entry name" value="FBOX"/>
    <property type="match status" value="1"/>
</dbReference>
<dbReference type="SMART" id="SM00256">
    <property type="entry name" value="FBOX"/>
    <property type="match status" value="1"/>
</dbReference>
<evidence type="ECO:0000259" key="1">
    <source>
        <dbReference type="PROSITE" id="PS50181"/>
    </source>
</evidence>
<keyword evidence="3" id="KW-1185">Reference proteome</keyword>
<dbReference type="InterPro" id="IPR036047">
    <property type="entry name" value="F-box-like_dom_sf"/>
</dbReference>